<keyword evidence="1" id="KW-0812">Transmembrane</keyword>
<accession>A0A1X6PGR8</accession>
<evidence type="ECO:0000313" key="2">
    <source>
        <dbReference type="EMBL" id="OSX80061.1"/>
    </source>
</evidence>
<dbReference type="AlphaFoldDB" id="A0A1X6PGR8"/>
<feature type="transmembrane region" description="Helical" evidence="1">
    <location>
        <begin position="145"/>
        <end position="168"/>
    </location>
</feature>
<evidence type="ECO:0000313" key="3">
    <source>
        <dbReference type="Proteomes" id="UP000218209"/>
    </source>
</evidence>
<keyword evidence="3" id="KW-1185">Reference proteome</keyword>
<protein>
    <submittedName>
        <fullName evidence="2">Uncharacterized protein</fullName>
    </submittedName>
</protein>
<name>A0A1X6PGR8_PORUM</name>
<gene>
    <name evidence="2" type="ORF">BU14_0060s0027</name>
</gene>
<organism evidence="2 3">
    <name type="scientific">Porphyra umbilicalis</name>
    <name type="common">Purple laver</name>
    <name type="synonym">Red alga</name>
    <dbReference type="NCBI Taxonomy" id="2786"/>
    <lineage>
        <taxon>Eukaryota</taxon>
        <taxon>Rhodophyta</taxon>
        <taxon>Bangiophyceae</taxon>
        <taxon>Bangiales</taxon>
        <taxon>Bangiaceae</taxon>
        <taxon>Porphyra</taxon>
    </lineage>
</organism>
<reference evidence="2 3" key="1">
    <citation type="submission" date="2017-03" db="EMBL/GenBank/DDBJ databases">
        <title>WGS assembly of Porphyra umbilicalis.</title>
        <authorList>
            <person name="Brawley S.H."/>
            <person name="Blouin N.A."/>
            <person name="Ficko-Blean E."/>
            <person name="Wheeler G.L."/>
            <person name="Lohr M."/>
            <person name="Goodson H.V."/>
            <person name="Jenkins J.W."/>
            <person name="Blaby-Haas C.E."/>
            <person name="Helliwell K.E."/>
            <person name="Chan C."/>
            <person name="Marriage T."/>
            <person name="Bhattacharya D."/>
            <person name="Klein A.S."/>
            <person name="Badis Y."/>
            <person name="Brodie J."/>
            <person name="Cao Y."/>
            <person name="Collen J."/>
            <person name="Dittami S.M."/>
            <person name="Gachon C.M."/>
            <person name="Green B.R."/>
            <person name="Karpowicz S."/>
            <person name="Kim J.W."/>
            <person name="Kudahl U."/>
            <person name="Lin S."/>
            <person name="Michel G."/>
            <person name="Mittag M."/>
            <person name="Olson B.J."/>
            <person name="Pangilinan J."/>
            <person name="Peng Y."/>
            <person name="Qiu H."/>
            <person name="Shu S."/>
            <person name="Singer J.T."/>
            <person name="Smith A.G."/>
            <person name="Sprecher B.N."/>
            <person name="Wagner V."/>
            <person name="Wang W."/>
            <person name="Wang Z.-Y."/>
            <person name="Yan J."/>
            <person name="Yarish C."/>
            <person name="Zoeuner-Riek S."/>
            <person name="Zhuang Y."/>
            <person name="Zou Y."/>
            <person name="Lindquist E.A."/>
            <person name="Grimwood J."/>
            <person name="Barry K."/>
            <person name="Rokhsar D.S."/>
            <person name="Schmutz J."/>
            <person name="Stiller J.W."/>
            <person name="Grossman A.R."/>
            <person name="Prochnik S.E."/>
        </authorList>
    </citation>
    <scope>NUCLEOTIDE SEQUENCE [LARGE SCALE GENOMIC DNA]</scope>
    <source>
        <strain evidence="2">4086291</strain>
    </source>
</reference>
<dbReference type="EMBL" id="KV918781">
    <property type="protein sequence ID" value="OSX80061.1"/>
    <property type="molecule type" value="Genomic_DNA"/>
</dbReference>
<keyword evidence="1" id="KW-1133">Transmembrane helix</keyword>
<sequence length="205" mass="20554">MCPHAQLPVTPTAPSVYVDTDVRLVGGGLTRWDVEDALESRVYPAVEREAGMEAADVDVFFDSPPADTPAGTVDLTVRARRPADVDNATAEALGQDVVRGLAAALPAASQVSAQSVAIVAAAPDEGSGSGGGSANDDDDGLSGGAIAGIVGGVLAGLALAAAAAMVAFRRGRTRGASDRDAYWQQQEGLSLAAQQEALPSATAAV</sequence>
<evidence type="ECO:0000256" key="1">
    <source>
        <dbReference type="SAM" id="Phobius"/>
    </source>
</evidence>
<proteinExistence type="predicted"/>
<keyword evidence="1" id="KW-0472">Membrane</keyword>
<dbReference type="Proteomes" id="UP000218209">
    <property type="component" value="Unassembled WGS sequence"/>
</dbReference>